<accession>A0A2J7ZTA8</accession>
<feature type="non-terminal residue" evidence="2">
    <location>
        <position position="71"/>
    </location>
</feature>
<feature type="compositionally biased region" description="Low complexity" evidence="1">
    <location>
        <begin position="31"/>
        <end position="46"/>
    </location>
</feature>
<comment type="caution">
    <text evidence="2">The sequence shown here is derived from an EMBL/GenBank/DDBJ whole genome shotgun (WGS) entry which is preliminary data.</text>
</comment>
<dbReference type="EMBL" id="PGGS01000496">
    <property type="protein sequence ID" value="PNH03503.1"/>
    <property type="molecule type" value="Genomic_DNA"/>
</dbReference>
<dbReference type="Proteomes" id="UP000236333">
    <property type="component" value="Unassembled WGS sequence"/>
</dbReference>
<name>A0A2J7ZTA8_9CHLO</name>
<proteinExistence type="predicted"/>
<protein>
    <submittedName>
        <fullName evidence="2">Uncharacterized protein</fullName>
    </submittedName>
</protein>
<evidence type="ECO:0000313" key="2">
    <source>
        <dbReference type="EMBL" id="PNH03503.1"/>
    </source>
</evidence>
<gene>
    <name evidence="2" type="ORF">TSOC_010432</name>
</gene>
<evidence type="ECO:0000256" key="1">
    <source>
        <dbReference type="SAM" id="MobiDB-lite"/>
    </source>
</evidence>
<organism evidence="2 3">
    <name type="scientific">Tetrabaena socialis</name>
    <dbReference type="NCBI Taxonomy" id="47790"/>
    <lineage>
        <taxon>Eukaryota</taxon>
        <taxon>Viridiplantae</taxon>
        <taxon>Chlorophyta</taxon>
        <taxon>core chlorophytes</taxon>
        <taxon>Chlorophyceae</taxon>
        <taxon>CS clade</taxon>
        <taxon>Chlamydomonadales</taxon>
        <taxon>Tetrabaenaceae</taxon>
        <taxon>Tetrabaena</taxon>
    </lineage>
</organism>
<reference evidence="2 3" key="1">
    <citation type="journal article" date="2017" name="Mol. Biol. Evol.">
        <title>The 4-celled Tetrabaena socialis nuclear genome reveals the essential components for genetic control of cell number at the origin of multicellularity in the volvocine lineage.</title>
        <authorList>
            <person name="Featherston J."/>
            <person name="Arakaki Y."/>
            <person name="Hanschen E.R."/>
            <person name="Ferris P.J."/>
            <person name="Michod R.E."/>
            <person name="Olson B.J.S.C."/>
            <person name="Nozaki H."/>
            <person name="Durand P.M."/>
        </authorList>
    </citation>
    <scope>NUCLEOTIDE SEQUENCE [LARGE SCALE GENOMIC DNA]</scope>
    <source>
        <strain evidence="2 3">NIES-571</strain>
    </source>
</reference>
<sequence length="71" mass="6962">MTTAPFSTSHSSCSSLPPSTAAAKAVASHGQPRSRSQPSSSMLPARAAAANTLVVRAAPAPILSTSQATAG</sequence>
<dbReference type="AlphaFoldDB" id="A0A2J7ZTA8"/>
<keyword evidence="3" id="KW-1185">Reference proteome</keyword>
<feature type="region of interest" description="Disordered" evidence="1">
    <location>
        <begin position="1"/>
        <end position="46"/>
    </location>
</feature>
<feature type="compositionally biased region" description="Low complexity" evidence="1">
    <location>
        <begin position="1"/>
        <end position="23"/>
    </location>
</feature>
<evidence type="ECO:0000313" key="3">
    <source>
        <dbReference type="Proteomes" id="UP000236333"/>
    </source>
</evidence>